<dbReference type="Pfam" id="PF03016">
    <property type="entry name" value="Exostosin_GT47"/>
    <property type="match status" value="1"/>
</dbReference>
<keyword evidence="2" id="KW-0812">Transmembrane</keyword>
<dbReference type="PANTHER" id="PTHR11062">
    <property type="entry name" value="EXOSTOSIN HEPARAN SULFATE GLYCOSYLTRANSFERASE -RELATED"/>
    <property type="match status" value="1"/>
</dbReference>
<comment type="similarity">
    <text evidence="1">Belongs to the glycosyltransferase 47 family.</text>
</comment>
<evidence type="ECO:0000313" key="5">
    <source>
        <dbReference type="Proteomes" id="UP000193648"/>
    </source>
</evidence>
<feature type="transmembrane region" description="Helical" evidence="2">
    <location>
        <begin position="29"/>
        <end position="49"/>
    </location>
</feature>
<dbReference type="Proteomes" id="UP000193648">
    <property type="component" value="Unassembled WGS sequence"/>
</dbReference>
<evidence type="ECO:0000313" key="4">
    <source>
        <dbReference type="EMBL" id="ORZ06576.1"/>
    </source>
</evidence>
<dbReference type="AlphaFoldDB" id="A0A1Y2GBU8"/>
<comment type="caution">
    <text evidence="4">The sequence shown here is derived from an EMBL/GenBank/DDBJ whole genome shotgun (WGS) entry which is preliminary data.</text>
</comment>
<dbReference type="GO" id="GO:0016757">
    <property type="term" value="F:glycosyltransferase activity"/>
    <property type="evidence" value="ECO:0007669"/>
    <property type="project" value="InterPro"/>
</dbReference>
<keyword evidence="5" id="KW-1185">Reference proteome</keyword>
<gene>
    <name evidence="4" type="ORF">BCR41DRAFT_389200</name>
</gene>
<proteinExistence type="inferred from homology"/>
<protein>
    <submittedName>
        <fullName evidence="4">Exostosin family-domain-containing protein</fullName>
    </submittedName>
</protein>
<dbReference type="EMBL" id="MCFF01000045">
    <property type="protein sequence ID" value="ORZ06576.1"/>
    <property type="molecule type" value="Genomic_DNA"/>
</dbReference>
<keyword evidence="2" id="KW-1133">Transmembrane helix</keyword>
<evidence type="ECO:0000259" key="3">
    <source>
        <dbReference type="Pfam" id="PF03016"/>
    </source>
</evidence>
<dbReference type="OrthoDB" id="1924787at2759"/>
<dbReference type="InParanoid" id="A0A1Y2GBU8"/>
<feature type="domain" description="Exostosin GT47" evidence="3">
    <location>
        <begin position="110"/>
        <end position="450"/>
    </location>
</feature>
<sequence length="509" mass="58779">MSDYNKLYSAKASPPLVQMIRTYWRTRRYLFLIPAVLLFWTFFLFISHLTSYDDPEFTLEKTIQEDESQLLSTYERNPTPYKPIILNALPPQGDAYKWPPNIRRPLCMPKIFVYADNIKMGEFQMTLSLKEGKMSTSSPSSMESFYRSEQILLEQLRDKTSSIYKSYVTENPEEADFFFIPFQGAKYLTDCWNSKGIKAGAGAIQEQEDCDVDRKYAEQMMDYIQKDNPYWNRSQGRDHIMIHPMEKASLYYKRTSDRMQNAIFLTTVGDKRTDPFINGRRFRRYGDIVIPASTALLNQGGKGSMAGAGVNPADHLTADGFSKTGAKRDILMIFGGDYENVNPTDDYSGGIRSLLFNGLDQQPDYSFSSRGWSSSEYINLLKRSRYGFAPQGGTTLDTPQIWDYIAFGVVPVVVADGIIEPFEDDMDWDSFIVRIPREEAHRVDLILRSISEQEYEQKRKMVWEHGRQALLTEDAWHLIVRALCRKGDLEDKQTIDRERHVPLNRDITV</sequence>
<evidence type="ECO:0000256" key="1">
    <source>
        <dbReference type="ARBA" id="ARBA00010271"/>
    </source>
</evidence>
<dbReference type="GeneID" id="33569941"/>
<organism evidence="4 5">
    <name type="scientific">Lobosporangium transversale</name>
    <dbReference type="NCBI Taxonomy" id="64571"/>
    <lineage>
        <taxon>Eukaryota</taxon>
        <taxon>Fungi</taxon>
        <taxon>Fungi incertae sedis</taxon>
        <taxon>Mucoromycota</taxon>
        <taxon>Mortierellomycotina</taxon>
        <taxon>Mortierellomycetes</taxon>
        <taxon>Mortierellales</taxon>
        <taxon>Mortierellaceae</taxon>
        <taxon>Lobosporangium</taxon>
    </lineage>
</organism>
<dbReference type="STRING" id="64571.A0A1Y2GBU8"/>
<reference evidence="4 5" key="1">
    <citation type="submission" date="2016-07" db="EMBL/GenBank/DDBJ databases">
        <title>Pervasive Adenine N6-methylation of Active Genes in Fungi.</title>
        <authorList>
            <consortium name="DOE Joint Genome Institute"/>
            <person name="Mondo S.J."/>
            <person name="Dannebaum R.O."/>
            <person name="Kuo R.C."/>
            <person name="Labutti K."/>
            <person name="Haridas S."/>
            <person name="Kuo A."/>
            <person name="Salamov A."/>
            <person name="Ahrendt S.R."/>
            <person name="Lipzen A."/>
            <person name="Sullivan W."/>
            <person name="Andreopoulos W.B."/>
            <person name="Clum A."/>
            <person name="Lindquist E."/>
            <person name="Daum C."/>
            <person name="Ramamoorthy G.K."/>
            <person name="Gryganskyi A."/>
            <person name="Culley D."/>
            <person name="Magnuson J.K."/>
            <person name="James T.Y."/>
            <person name="O'Malley M.A."/>
            <person name="Stajich J.E."/>
            <person name="Spatafora J.W."/>
            <person name="Visel A."/>
            <person name="Grigoriev I.V."/>
        </authorList>
    </citation>
    <scope>NUCLEOTIDE SEQUENCE [LARGE SCALE GENOMIC DNA]</scope>
    <source>
        <strain evidence="4 5">NRRL 3116</strain>
    </source>
</reference>
<accession>A0A1Y2GBU8</accession>
<dbReference type="InterPro" id="IPR004263">
    <property type="entry name" value="Exostosin"/>
</dbReference>
<keyword evidence="2" id="KW-0472">Membrane</keyword>
<dbReference type="RefSeq" id="XP_021877619.1">
    <property type="nucleotide sequence ID" value="XM_022028098.1"/>
</dbReference>
<dbReference type="PANTHER" id="PTHR11062:SF281">
    <property type="entry name" value="EXOSTOSIN-LIKE 2"/>
    <property type="match status" value="1"/>
</dbReference>
<evidence type="ECO:0000256" key="2">
    <source>
        <dbReference type="SAM" id="Phobius"/>
    </source>
</evidence>
<dbReference type="InterPro" id="IPR040911">
    <property type="entry name" value="Exostosin_GT47"/>
</dbReference>
<name>A0A1Y2GBU8_9FUNG</name>